<sequence length="682" mass="74992">MAVSFDTEIQFLKGIGEKRAALLHKLGIDTVGDLLNHYPRDYIDLTEPVSALSADPTIPCAVRAMVLSKSGEQHIRKGLSVFKVRAVDPDGTELLLTFFNSKFTVDKLQVDEEYVFYGKVSGSLLRREMNTPLIFTLAEARQLIPVYPQTAGINSRFLAAEVRLALSGLLETLEETIPSDIKVQNQLCHLQYAIENIHFPASRHDMLIARRRLIFEELFTLSLALSAVRTARDTPAPVAMQPVEIEDFLDSLPFALTEAQLRSVREICGDLAGSTPMNRLLQGDVGSGKTVVAACACVFAARNHTQSALMAPTEILAAQHWETMQKFLAPIGLRVELLTGSTKASEKKRIRAALAAGEVDLVVGTHALISSGIEFSRLGLVITDEQHRFGVGQRIALGQKGQSPHTLVMSATPIPRTLALMIYGDLDISVIDTMPVGRLPVKTYAIDSAKRQRAYGYIKQHLDHGYQGYIICPLVEPGEVDLGLVPASEYAENLQKHDFADYRVGLLHGKMKAAEKDEVMRKFKDGEIDLLVATTVVEVGVDVPNAVIMLIENAERFGLSQLHQLRGRVGRGKVQSTCILLSDSKSQDAQIRLRTMCRTNSGFEVAEQDLKLRGPGDFFGQRQHGLPQFAIADLANDVELLSAARKAADQLLKADPGLTDPAHRAIRRKVDKMLAEIGDRPN</sequence>
<evidence type="ECO:0000256" key="11">
    <source>
        <dbReference type="ARBA" id="ARBA00023235"/>
    </source>
</evidence>
<dbReference type="InterPro" id="IPR033454">
    <property type="entry name" value="RecG_wedge"/>
</dbReference>
<dbReference type="Proteomes" id="UP000724149">
    <property type="component" value="Unassembled WGS sequence"/>
</dbReference>
<dbReference type="InterPro" id="IPR045562">
    <property type="entry name" value="RecG_dom3_C"/>
</dbReference>
<protein>
    <recommendedName>
        <fullName evidence="2 15">ATP-dependent DNA helicase RecG</fullName>
        <ecNumber evidence="13 15">5.6.2.4</ecNumber>
    </recommendedName>
</protein>
<dbReference type="PROSITE" id="PS51192">
    <property type="entry name" value="HELICASE_ATP_BIND_1"/>
    <property type="match status" value="1"/>
</dbReference>
<keyword evidence="3 15" id="KW-0547">Nucleotide-binding</keyword>
<dbReference type="EMBL" id="JACSNR010000004">
    <property type="protein sequence ID" value="MBM6923099.1"/>
    <property type="molecule type" value="Genomic_DNA"/>
</dbReference>
<evidence type="ECO:0000256" key="5">
    <source>
        <dbReference type="ARBA" id="ARBA00022801"/>
    </source>
</evidence>
<keyword evidence="10 15" id="KW-0234">DNA repair</keyword>
<evidence type="ECO:0000313" key="19">
    <source>
        <dbReference type="Proteomes" id="UP000724149"/>
    </source>
</evidence>
<dbReference type="Pfam" id="PF00270">
    <property type="entry name" value="DEAD"/>
    <property type="match status" value="1"/>
</dbReference>
<keyword evidence="5 15" id="KW-0378">Hydrolase</keyword>
<evidence type="ECO:0000256" key="1">
    <source>
        <dbReference type="ARBA" id="ARBA00007504"/>
    </source>
</evidence>
<dbReference type="Pfam" id="PF19833">
    <property type="entry name" value="RecG_dom3_C"/>
    <property type="match status" value="1"/>
</dbReference>
<evidence type="ECO:0000256" key="7">
    <source>
        <dbReference type="ARBA" id="ARBA00022840"/>
    </source>
</evidence>
<comment type="similarity">
    <text evidence="1 15">Belongs to the helicase family. RecG subfamily.</text>
</comment>
<dbReference type="NCBIfam" id="NF008165">
    <property type="entry name" value="PRK10917.1-3"/>
    <property type="match status" value="1"/>
</dbReference>
<dbReference type="InterPro" id="IPR011545">
    <property type="entry name" value="DEAD/DEAH_box_helicase_dom"/>
</dbReference>
<dbReference type="PANTHER" id="PTHR47964:SF1">
    <property type="entry name" value="ATP-DEPENDENT DNA HELICASE HOMOLOG RECG, CHLOROPLASTIC"/>
    <property type="match status" value="1"/>
</dbReference>
<dbReference type="RefSeq" id="WP_204720351.1">
    <property type="nucleotide sequence ID" value="NZ_JACSNR010000004.1"/>
</dbReference>
<evidence type="ECO:0000256" key="2">
    <source>
        <dbReference type="ARBA" id="ARBA00017846"/>
    </source>
</evidence>
<dbReference type="Pfam" id="PF00271">
    <property type="entry name" value="Helicase_C"/>
    <property type="match status" value="1"/>
</dbReference>
<reference evidence="18 19" key="1">
    <citation type="journal article" date="2021" name="Sci. Rep.">
        <title>The distribution of antibiotic resistance genes in chicken gut microbiota commensals.</title>
        <authorList>
            <person name="Juricova H."/>
            <person name="Matiasovicova J."/>
            <person name="Kubasova T."/>
            <person name="Cejkova D."/>
            <person name="Rychlik I."/>
        </authorList>
    </citation>
    <scope>NUCLEOTIDE SEQUENCE [LARGE SCALE GENOMIC DNA]</scope>
    <source>
        <strain evidence="18 19">An564</strain>
    </source>
</reference>
<organism evidence="18 19">
    <name type="scientific">Hydrogenoanaerobacterium saccharovorans</name>
    <dbReference type="NCBI Taxonomy" id="474960"/>
    <lineage>
        <taxon>Bacteria</taxon>
        <taxon>Bacillati</taxon>
        <taxon>Bacillota</taxon>
        <taxon>Clostridia</taxon>
        <taxon>Eubacteriales</taxon>
        <taxon>Oscillospiraceae</taxon>
        <taxon>Hydrogenoanaerobacterium</taxon>
    </lineage>
</organism>
<accession>A0ABS2GNF9</accession>
<dbReference type="SMART" id="SM00490">
    <property type="entry name" value="HELICc"/>
    <property type="match status" value="1"/>
</dbReference>
<dbReference type="NCBIfam" id="TIGR00643">
    <property type="entry name" value="recG"/>
    <property type="match status" value="1"/>
</dbReference>
<evidence type="ECO:0000256" key="4">
    <source>
        <dbReference type="ARBA" id="ARBA00022763"/>
    </source>
</evidence>
<dbReference type="Pfam" id="PF17191">
    <property type="entry name" value="RecG_wedge"/>
    <property type="match status" value="1"/>
</dbReference>
<proteinExistence type="inferred from homology"/>
<evidence type="ECO:0000256" key="8">
    <source>
        <dbReference type="ARBA" id="ARBA00023125"/>
    </source>
</evidence>
<dbReference type="InterPro" id="IPR001650">
    <property type="entry name" value="Helicase_C-like"/>
</dbReference>
<dbReference type="Gene3D" id="3.40.50.300">
    <property type="entry name" value="P-loop containing nucleotide triphosphate hydrolases"/>
    <property type="match status" value="2"/>
</dbReference>
<evidence type="ECO:0000256" key="10">
    <source>
        <dbReference type="ARBA" id="ARBA00023204"/>
    </source>
</evidence>
<dbReference type="InterPro" id="IPR027417">
    <property type="entry name" value="P-loop_NTPase"/>
</dbReference>
<evidence type="ECO:0000256" key="14">
    <source>
        <dbReference type="ARBA" id="ARBA00048988"/>
    </source>
</evidence>
<dbReference type="CDD" id="cd17992">
    <property type="entry name" value="DEXHc_RecG"/>
    <property type="match status" value="1"/>
</dbReference>
<comment type="caution">
    <text evidence="18">The sequence shown here is derived from an EMBL/GenBank/DDBJ whole genome shotgun (WGS) entry which is preliminary data.</text>
</comment>
<dbReference type="GO" id="GO:0004386">
    <property type="term" value="F:helicase activity"/>
    <property type="evidence" value="ECO:0007669"/>
    <property type="project" value="UniProtKB-KW"/>
</dbReference>
<keyword evidence="19" id="KW-1185">Reference proteome</keyword>
<evidence type="ECO:0000256" key="3">
    <source>
        <dbReference type="ARBA" id="ARBA00022741"/>
    </source>
</evidence>
<dbReference type="SMART" id="SM00487">
    <property type="entry name" value="DEXDc"/>
    <property type="match status" value="1"/>
</dbReference>
<gene>
    <name evidence="18" type="primary">recG</name>
    <name evidence="18" type="ORF">H9X81_05250</name>
</gene>
<evidence type="ECO:0000256" key="9">
    <source>
        <dbReference type="ARBA" id="ARBA00023172"/>
    </source>
</evidence>
<evidence type="ECO:0000256" key="6">
    <source>
        <dbReference type="ARBA" id="ARBA00022806"/>
    </source>
</evidence>
<evidence type="ECO:0000259" key="17">
    <source>
        <dbReference type="PROSITE" id="PS51194"/>
    </source>
</evidence>
<keyword evidence="4 15" id="KW-0227">DNA damage</keyword>
<dbReference type="SUPFAM" id="SSF50249">
    <property type="entry name" value="Nucleic acid-binding proteins"/>
    <property type="match status" value="1"/>
</dbReference>
<evidence type="ECO:0000256" key="12">
    <source>
        <dbReference type="ARBA" id="ARBA00034617"/>
    </source>
</evidence>
<dbReference type="EC" id="5.6.2.4" evidence="13 15"/>
<feature type="domain" description="Helicase C-terminal" evidence="17">
    <location>
        <begin position="457"/>
        <end position="611"/>
    </location>
</feature>
<keyword evidence="11" id="KW-0413">Isomerase</keyword>
<dbReference type="InterPro" id="IPR047112">
    <property type="entry name" value="RecG/Mfd"/>
</dbReference>
<dbReference type="NCBIfam" id="NF008168">
    <property type="entry name" value="PRK10917.2-2"/>
    <property type="match status" value="1"/>
</dbReference>
<dbReference type="InterPro" id="IPR012340">
    <property type="entry name" value="NA-bd_OB-fold"/>
</dbReference>
<comment type="function">
    <text evidence="15">Plays a critical role in recombination and DNA repair. Helps process Holliday junction intermediates to mature products by catalyzing branch migration. Has replication fork regression activity, unwinds stalled or blocked replication forks to make a HJ that can be resolved. Has a DNA unwinding activity characteristic of a DNA helicase with 3'-5' polarity.</text>
</comment>
<dbReference type="SUPFAM" id="SSF52540">
    <property type="entry name" value="P-loop containing nucleoside triphosphate hydrolases"/>
    <property type="match status" value="2"/>
</dbReference>
<keyword evidence="7 15" id="KW-0067">ATP-binding</keyword>
<keyword evidence="6 15" id="KW-0347">Helicase</keyword>
<comment type="catalytic activity">
    <reaction evidence="12 15">
        <text>Couples ATP hydrolysis with the unwinding of duplex DNA by translocating in the 3'-5' direction.</text>
        <dbReference type="EC" id="5.6.2.4"/>
    </reaction>
</comment>
<keyword evidence="9 15" id="KW-0233">DNA recombination</keyword>
<feature type="domain" description="Helicase ATP-binding" evidence="16">
    <location>
        <begin position="270"/>
        <end position="431"/>
    </location>
</feature>
<dbReference type="PROSITE" id="PS51194">
    <property type="entry name" value="HELICASE_CTER"/>
    <property type="match status" value="1"/>
</dbReference>
<name>A0ABS2GNF9_9FIRM</name>
<dbReference type="PANTHER" id="PTHR47964">
    <property type="entry name" value="ATP-DEPENDENT DNA HELICASE HOMOLOG RECG, CHLOROPLASTIC"/>
    <property type="match status" value="1"/>
</dbReference>
<dbReference type="InterPro" id="IPR004609">
    <property type="entry name" value="ATP-dep_DNA_helicase_RecG"/>
</dbReference>
<comment type="catalytic activity">
    <reaction evidence="14 15">
        <text>ATP + H2O = ADP + phosphate + H(+)</text>
        <dbReference type="Rhea" id="RHEA:13065"/>
        <dbReference type="ChEBI" id="CHEBI:15377"/>
        <dbReference type="ChEBI" id="CHEBI:15378"/>
        <dbReference type="ChEBI" id="CHEBI:30616"/>
        <dbReference type="ChEBI" id="CHEBI:43474"/>
        <dbReference type="ChEBI" id="CHEBI:456216"/>
        <dbReference type="EC" id="5.6.2.4"/>
    </reaction>
</comment>
<dbReference type="InterPro" id="IPR014001">
    <property type="entry name" value="Helicase_ATP-bd"/>
</dbReference>
<evidence type="ECO:0000256" key="13">
    <source>
        <dbReference type="ARBA" id="ARBA00034808"/>
    </source>
</evidence>
<evidence type="ECO:0000259" key="16">
    <source>
        <dbReference type="PROSITE" id="PS51192"/>
    </source>
</evidence>
<evidence type="ECO:0000313" key="18">
    <source>
        <dbReference type="EMBL" id="MBM6923099.1"/>
    </source>
</evidence>
<evidence type="ECO:0000256" key="15">
    <source>
        <dbReference type="RuleBase" id="RU363016"/>
    </source>
</evidence>
<dbReference type="Gene3D" id="2.40.50.140">
    <property type="entry name" value="Nucleic acid-binding proteins"/>
    <property type="match status" value="1"/>
</dbReference>
<keyword evidence="8" id="KW-0238">DNA-binding</keyword>